<feature type="transmembrane region" description="Helical" evidence="10">
    <location>
        <begin position="132"/>
        <end position="152"/>
    </location>
</feature>
<dbReference type="SUPFAM" id="SSF90123">
    <property type="entry name" value="ABC transporter transmembrane region"/>
    <property type="match status" value="2"/>
</dbReference>
<dbReference type="Gene3D" id="3.40.50.300">
    <property type="entry name" value="P-loop containing nucleotide triphosphate hydrolases"/>
    <property type="match status" value="1"/>
</dbReference>
<dbReference type="Pfam" id="PF00005">
    <property type="entry name" value="ABC_tran"/>
    <property type="match status" value="1"/>
</dbReference>
<dbReference type="PANTHER" id="PTHR43394">
    <property type="entry name" value="ATP-DEPENDENT PERMEASE MDL1, MITOCHONDRIAL"/>
    <property type="match status" value="1"/>
</dbReference>
<dbReference type="GO" id="GO:0005524">
    <property type="term" value="F:ATP binding"/>
    <property type="evidence" value="ECO:0007669"/>
    <property type="project" value="UniProtKB-KW"/>
</dbReference>
<evidence type="ECO:0000259" key="12">
    <source>
        <dbReference type="PROSITE" id="PS50929"/>
    </source>
</evidence>
<evidence type="ECO:0000256" key="3">
    <source>
        <dbReference type="ARBA" id="ARBA00022475"/>
    </source>
</evidence>
<dbReference type="GO" id="GO:0015421">
    <property type="term" value="F:ABC-type oligopeptide transporter activity"/>
    <property type="evidence" value="ECO:0007669"/>
    <property type="project" value="TreeGrafter"/>
</dbReference>
<evidence type="ECO:0000256" key="7">
    <source>
        <dbReference type="ARBA" id="ARBA00022989"/>
    </source>
</evidence>
<dbReference type="PANTHER" id="PTHR43394:SF1">
    <property type="entry name" value="ATP-BINDING CASSETTE SUB-FAMILY B MEMBER 10, MITOCHONDRIAL"/>
    <property type="match status" value="1"/>
</dbReference>
<evidence type="ECO:0000256" key="2">
    <source>
        <dbReference type="ARBA" id="ARBA00022448"/>
    </source>
</evidence>
<evidence type="ECO:0000256" key="9">
    <source>
        <dbReference type="SAM" id="MobiDB-lite"/>
    </source>
</evidence>
<dbReference type="CDD" id="cd18541">
    <property type="entry name" value="ABC_6TM_TmrB_like"/>
    <property type="match status" value="1"/>
</dbReference>
<feature type="transmembrane region" description="Helical" evidence="10">
    <location>
        <begin position="238"/>
        <end position="257"/>
    </location>
</feature>
<comment type="caution">
    <text evidence="13">The sequence shown here is derived from an EMBL/GenBank/DDBJ whole genome shotgun (WGS) entry which is preliminary data.</text>
</comment>
<evidence type="ECO:0000313" key="14">
    <source>
        <dbReference type="Proteomes" id="UP000318834"/>
    </source>
</evidence>
<feature type="transmembrane region" description="Helical" evidence="10">
    <location>
        <begin position="53"/>
        <end position="74"/>
    </location>
</feature>
<dbReference type="PROSITE" id="PS50929">
    <property type="entry name" value="ABC_TM1F"/>
    <property type="match status" value="1"/>
</dbReference>
<dbReference type="InterPro" id="IPR003439">
    <property type="entry name" value="ABC_transporter-like_ATP-bd"/>
</dbReference>
<dbReference type="InterPro" id="IPR027417">
    <property type="entry name" value="P-loop_NTPase"/>
</dbReference>
<evidence type="ECO:0000313" key="13">
    <source>
        <dbReference type="EMBL" id="TMI70720.1"/>
    </source>
</evidence>
<feature type="non-terminal residue" evidence="13">
    <location>
        <position position="638"/>
    </location>
</feature>
<dbReference type="InterPro" id="IPR039421">
    <property type="entry name" value="Type_1_exporter"/>
</dbReference>
<sequence>MSPRLRNYLRRHARSYVIGFLLGTASAVLLMLGPLVLRLAVDAIAAGAALSTLLRYAAVLVALNLAVWILRYYWRMHILGVSRVIEYEIRNDYFAHLQRLHVGFFQHTRTGDLMTRAVSDLSTVQRFIGPGIMHFTSTLVLTAIAVGFMLAIDLTLTLYILVVLPLVSLTFIVLGPLLHRQYESVQEQFSVISAQAQENFSGIRVVKAFAQEPHETEAFAALNREYIRRNLAVIKTDGALWPLMSFFLGLAAVVLLWQGGQAVIAGRITLGQFVQFIGYLGQLAWPMVALGWVVNLMQRGLASMKRLDEIFMHRPRIVDRAGAQALPAPRGEIEFRRVGFSYNGSQVLSGVDLHVPAGTTVAIVGPTGSGKSTLVNLIPRLFEPTEGGVLIDGVDVRRYRIADLRRCIGMVPQDTFMFSARLGENIAYGLEALDATRIREAAEIARLAPDVADFPHGYDTVVGERGVTLSGGQKQRAAIARAVARDPAILILDDALSSVDTDTEEEILRQLRAVMATRTAIIISHRIGQWEDRPARDPRDPAGWRRTLCRPVPEAVAGGGTRGRRSGRAGPMSTHFQEDEILGKAYDARLMRRLLRYVRPYRRAVAASIVLLLVAAAADLAGPYFVKVAIDRYIRIRD</sequence>
<name>A0A537IHG6_9BACT</name>
<keyword evidence="6 13" id="KW-0067">ATP-binding</keyword>
<feature type="transmembrane region" description="Helical" evidence="10">
    <location>
        <begin position="277"/>
        <end position="297"/>
    </location>
</feature>
<dbReference type="SMART" id="SM00382">
    <property type="entry name" value="AAA"/>
    <property type="match status" value="1"/>
</dbReference>
<feature type="transmembrane region" description="Helical" evidence="10">
    <location>
        <begin position="16"/>
        <end position="41"/>
    </location>
</feature>
<dbReference type="InterPro" id="IPR003593">
    <property type="entry name" value="AAA+_ATPase"/>
</dbReference>
<feature type="domain" description="ABC transmembrane type-1" evidence="12">
    <location>
        <begin position="17"/>
        <end position="299"/>
    </location>
</feature>
<dbReference type="InterPro" id="IPR011527">
    <property type="entry name" value="ABC1_TM_dom"/>
</dbReference>
<dbReference type="GO" id="GO:0005886">
    <property type="term" value="C:plasma membrane"/>
    <property type="evidence" value="ECO:0007669"/>
    <property type="project" value="UniProtKB-SubCell"/>
</dbReference>
<proteinExistence type="predicted"/>
<feature type="transmembrane region" description="Helical" evidence="10">
    <location>
        <begin position="601"/>
        <end position="618"/>
    </location>
</feature>
<feature type="transmembrane region" description="Helical" evidence="10">
    <location>
        <begin position="158"/>
        <end position="178"/>
    </location>
</feature>
<dbReference type="Pfam" id="PF00664">
    <property type="entry name" value="ABC_membrane"/>
    <property type="match status" value="1"/>
</dbReference>
<keyword evidence="8 10" id="KW-0472">Membrane</keyword>
<dbReference type="PROSITE" id="PS00211">
    <property type="entry name" value="ABC_TRANSPORTER_1"/>
    <property type="match status" value="1"/>
</dbReference>
<feature type="region of interest" description="Disordered" evidence="9">
    <location>
        <begin position="555"/>
        <end position="574"/>
    </location>
</feature>
<dbReference type="SUPFAM" id="SSF52540">
    <property type="entry name" value="P-loop containing nucleoside triphosphate hydrolases"/>
    <property type="match status" value="1"/>
</dbReference>
<evidence type="ECO:0000256" key="6">
    <source>
        <dbReference type="ARBA" id="ARBA00022840"/>
    </source>
</evidence>
<dbReference type="PROSITE" id="PS50893">
    <property type="entry name" value="ABC_TRANSPORTER_2"/>
    <property type="match status" value="1"/>
</dbReference>
<dbReference type="InterPro" id="IPR017871">
    <property type="entry name" value="ABC_transporter-like_CS"/>
</dbReference>
<dbReference type="FunFam" id="3.40.50.300:FF:000221">
    <property type="entry name" value="Multidrug ABC transporter ATP-binding protein"/>
    <property type="match status" value="1"/>
</dbReference>
<accession>A0A537IHG6</accession>
<keyword evidence="4 10" id="KW-0812">Transmembrane</keyword>
<keyword evidence="3" id="KW-1003">Cell membrane</keyword>
<gene>
    <name evidence="13" type="ORF">E6H05_13435</name>
</gene>
<evidence type="ECO:0000259" key="11">
    <source>
        <dbReference type="PROSITE" id="PS50893"/>
    </source>
</evidence>
<organism evidence="13 14">
    <name type="scientific">Candidatus Segetimicrobium genomatis</name>
    <dbReference type="NCBI Taxonomy" id="2569760"/>
    <lineage>
        <taxon>Bacteria</taxon>
        <taxon>Bacillati</taxon>
        <taxon>Candidatus Sysuimicrobiota</taxon>
        <taxon>Candidatus Sysuimicrobiia</taxon>
        <taxon>Candidatus Sysuimicrobiales</taxon>
        <taxon>Candidatus Segetimicrobiaceae</taxon>
        <taxon>Candidatus Segetimicrobium</taxon>
    </lineage>
</organism>
<dbReference type="Proteomes" id="UP000318834">
    <property type="component" value="Unassembled WGS sequence"/>
</dbReference>
<dbReference type="InterPro" id="IPR036640">
    <property type="entry name" value="ABC1_TM_sf"/>
</dbReference>
<reference evidence="13 14" key="1">
    <citation type="journal article" date="2019" name="Nat. Microbiol.">
        <title>Mediterranean grassland soil C-N compound turnover is dependent on rainfall and depth, and is mediated by genomically divergent microorganisms.</title>
        <authorList>
            <person name="Diamond S."/>
            <person name="Andeer P.F."/>
            <person name="Li Z."/>
            <person name="Crits-Christoph A."/>
            <person name="Burstein D."/>
            <person name="Anantharaman K."/>
            <person name="Lane K.R."/>
            <person name="Thomas B.C."/>
            <person name="Pan C."/>
            <person name="Northen T.R."/>
            <person name="Banfield J.F."/>
        </authorList>
    </citation>
    <scope>NUCLEOTIDE SEQUENCE [LARGE SCALE GENOMIC DNA]</scope>
    <source>
        <strain evidence="13">NP_8</strain>
    </source>
</reference>
<feature type="domain" description="ABC transporter" evidence="11">
    <location>
        <begin position="333"/>
        <end position="585"/>
    </location>
</feature>
<dbReference type="EMBL" id="VBAP01000137">
    <property type="protein sequence ID" value="TMI70720.1"/>
    <property type="molecule type" value="Genomic_DNA"/>
</dbReference>
<keyword evidence="5" id="KW-0547">Nucleotide-binding</keyword>
<dbReference type="Gene3D" id="1.20.1560.10">
    <property type="entry name" value="ABC transporter type 1, transmembrane domain"/>
    <property type="match status" value="2"/>
</dbReference>
<evidence type="ECO:0000256" key="8">
    <source>
        <dbReference type="ARBA" id="ARBA00023136"/>
    </source>
</evidence>
<dbReference type="AlphaFoldDB" id="A0A537IHG6"/>
<protein>
    <submittedName>
        <fullName evidence="13">ABC transporter ATP-binding protein</fullName>
    </submittedName>
</protein>
<comment type="subcellular location">
    <subcellularLocation>
        <location evidence="1">Cell membrane</location>
        <topology evidence="1">Multi-pass membrane protein</topology>
    </subcellularLocation>
</comment>
<evidence type="ECO:0000256" key="5">
    <source>
        <dbReference type="ARBA" id="ARBA00022741"/>
    </source>
</evidence>
<evidence type="ECO:0000256" key="10">
    <source>
        <dbReference type="SAM" id="Phobius"/>
    </source>
</evidence>
<dbReference type="GO" id="GO:0016887">
    <property type="term" value="F:ATP hydrolysis activity"/>
    <property type="evidence" value="ECO:0007669"/>
    <property type="project" value="InterPro"/>
</dbReference>
<keyword evidence="7 10" id="KW-1133">Transmembrane helix</keyword>
<evidence type="ECO:0000256" key="4">
    <source>
        <dbReference type="ARBA" id="ARBA00022692"/>
    </source>
</evidence>
<keyword evidence="2" id="KW-0813">Transport</keyword>
<evidence type="ECO:0000256" key="1">
    <source>
        <dbReference type="ARBA" id="ARBA00004651"/>
    </source>
</evidence>